<evidence type="ECO:0000256" key="4">
    <source>
        <dbReference type="ARBA" id="ARBA00022692"/>
    </source>
</evidence>
<feature type="transmembrane region" description="Helical" evidence="8">
    <location>
        <begin position="275"/>
        <end position="298"/>
    </location>
</feature>
<dbReference type="InterPro" id="IPR000412">
    <property type="entry name" value="ABC_2_transport"/>
</dbReference>
<feature type="transmembrane region" description="Helical" evidence="8">
    <location>
        <begin position="152"/>
        <end position="181"/>
    </location>
</feature>
<comment type="subcellular location">
    <subcellularLocation>
        <location evidence="1 8">Cell membrane</location>
        <topology evidence="1 8">Multi-pass membrane protein</topology>
    </subcellularLocation>
</comment>
<keyword evidence="7" id="KW-0046">Antibiotic resistance</keyword>
<evidence type="ECO:0000256" key="7">
    <source>
        <dbReference type="ARBA" id="ARBA00023251"/>
    </source>
</evidence>
<dbReference type="PANTHER" id="PTHR43077:SF8">
    <property type="entry name" value="DOXORUBICIN RESISTANCE ABC TRANSPORTER PERMEASE PROTEIN DRRB"/>
    <property type="match status" value="1"/>
</dbReference>
<gene>
    <name evidence="11" type="ORF">GCM10023169_31910</name>
</gene>
<dbReference type="InterPro" id="IPR047817">
    <property type="entry name" value="ABC2_TM_bact-type"/>
</dbReference>
<evidence type="ECO:0000256" key="9">
    <source>
        <dbReference type="SAM" id="MobiDB-lite"/>
    </source>
</evidence>
<feature type="transmembrane region" description="Helical" evidence="8">
    <location>
        <begin position="107"/>
        <end position="131"/>
    </location>
</feature>
<keyword evidence="3 8" id="KW-1003">Cell membrane</keyword>
<protein>
    <recommendedName>
        <fullName evidence="8">Transport permease protein</fullName>
    </recommendedName>
</protein>
<keyword evidence="6 8" id="KW-0472">Membrane</keyword>
<feature type="transmembrane region" description="Helical" evidence="8">
    <location>
        <begin position="187"/>
        <end position="208"/>
    </location>
</feature>
<comment type="caution">
    <text evidence="11">The sequence shown here is derived from an EMBL/GenBank/DDBJ whole genome shotgun (WGS) entry which is preliminary data.</text>
</comment>
<comment type="similarity">
    <text evidence="2 8">Belongs to the ABC-2 integral membrane protein family.</text>
</comment>
<evidence type="ECO:0000256" key="8">
    <source>
        <dbReference type="RuleBase" id="RU361157"/>
    </source>
</evidence>
<dbReference type="InterPro" id="IPR013525">
    <property type="entry name" value="ABC2_TM"/>
</dbReference>
<evidence type="ECO:0000313" key="12">
    <source>
        <dbReference type="Proteomes" id="UP001500622"/>
    </source>
</evidence>
<organism evidence="11 12">
    <name type="scientific">Georgenia halophila</name>
    <dbReference type="NCBI Taxonomy" id="620889"/>
    <lineage>
        <taxon>Bacteria</taxon>
        <taxon>Bacillati</taxon>
        <taxon>Actinomycetota</taxon>
        <taxon>Actinomycetes</taxon>
        <taxon>Micrococcales</taxon>
        <taxon>Bogoriellaceae</taxon>
        <taxon>Georgenia</taxon>
    </lineage>
</organism>
<feature type="domain" description="ABC transmembrane type-2" evidence="10">
    <location>
        <begin position="76"/>
        <end position="303"/>
    </location>
</feature>
<name>A0ABP8LGY2_9MICO</name>
<evidence type="ECO:0000256" key="2">
    <source>
        <dbReference type="ARBA" id="ARBA00007783"/>
    </source>
</evidence>
<dbReference type="PANTHER" id="PTHR43077">
    <property type="entry name" value="TRANSPORT PERMEASE YVFS-RELATED"/>
    <property type="match status" value="1"/>
</dbReference>
<keyword evidence="4 8" id="KW-0812">Transmembrane</keyword>
<feature type="transmembrane region" description="Helical" evidence="8">
    <location>
        <begin position="220"/>
        <end position="240"/>
    </location>
</feature>
<dbReference type="RefSeq" id="WP_345217257.1">
    <property type="nucleotide sequence ID" value="NZ_BAABGN010000012.1"/>
</dbReference>
<feature type="region of interest" description="Disordered" evidence="9">
    <location>
        <begin position="1"/>
        <end position="22"/>
    </location>
</feature>
<dbReference type="Pfam" id="PF01061">
    <property type="entry name" value="ABC2_membrane"/>
    <property type="match status" value="1"/>
</dbReference>
<dbReference type="PROSITE" id="PS51012">
    <property type="entry name" value="ABC_TM2"/>
    <property type="match status" value="1"/>
</dbReference>
<evidence type="ECO:0000259" key="10">
    <source>
        <dbReference type="PROSITE" id="PS51012"/>
    </source>
</evidence>
<dbReference type="InterPro" id="IPR051328">
    <property type="entry name" value="T7SS_ABC-Transporter"/>
</dbReference>
<keyword evidence="5 8" id="KW-1133">Transmembrane helix</keyword>
<keyword evidence="8" id="KW-0813">Transport</keyword>
<evidence type="ECO:0000256" key="3">
    <source>
        <dbReference type="ARBA" id="ARBA00022475"/>
    </source>
</evidence>
<evidence type="ECO:0000256" key="1">
    <source>
        <dbReference type="ARBA" id="ARBA00004651"/>
    </source>
</evidence>
<reference evidence="12" key="1">
    <citation type="journal article" date="2019" name="Int. J. Syst. Evol. Microbiol.">
        <title>The Global Catalogue of Microorganisms (GCM) 10K type strain sequencing project: providing services to taxonomists for standard genome sequencing and annotation.</title>
        <authorList>
            <consortium name="The Broad Institute Genomics Platform"/>
            <consortium name="The Broad Institute Genome Sequencing Center for Infectious Disease"/>
            <person name="Wu L."/>
            <person name="Ma J."/>
        </authorList>
    </citation>
    <scope>NUCLEOTIDE SEQUENCE [LARGE SCALE GENOMIC DNA]</scope>
    <source>
        <strain evidence="12">JCM 17810</strain>
    </source>
</reference>
<dbReference type="PIRSF" id="PIRSF006648">
    <property type="entry name" value="DrrB"/>
    <property type="match status" value="1"/>
</dbReference>
<feature type="transmembrane region" description="Helical" evidence="8">
    <location>
        <begin position="78"/>
        <end position="101"/>
    </location>
</feature>
<evidence type="ECO:0000313" key="11">
    <source>
        <dbReference type="EMBL" id="GAA4429491.1"/>
    </source>
</evidence>
<keyword evidence="12" id="KW-1185">Reference proteome</keyword>
<accession>A0ABP8LGY2</accession>
<evidence type="ECO:0000256" key="5">
    <source>
        <dbReference type="ARBA" id="ARBA00022989"/>
    </source>
</evidence>
<proteinExistence type="inferred from homology"/>
<dbReference type="Proteomes" id="UP001500622">
    <property type="component" value="Unassembled WGS sequence"/>
</dbReference>
<dbReference type="EMBL" id="BAABGN010000012">
    <property type="protein sequence ID" value="GAA4429491.1"/>
    <property type="molecule type" value="Genomic_DNA"/>
</dbReference>
<sequence length="304" mass="32396">MSVDEFGRTPTETPPETAGDTAVTTAAEGNGRAASVPGSAVESALGRRPDLTRPSGLRTSLTFGWRAMLKIKHVPEQLFDVTIFPIMMTLLFTFLFGGALAGSVEDYIQFLLPGILVQSLLMITMYTGITLNTDIEKGVFDRFRSLPIWKPSALVGMLLGDAVRFTIAATIMITLGLVLGFRPAGGVSGVVAGVALVLVFAFALGWIWTFLSLLVRTANALMGASMMILMPVTFGSNIFVDPTTMPSWLQTFVDVNPVSDLVTAVRGLMAGTPDAGATVTALIAAAVLVAVFGPLTMWRYARRN</sequence>
<evidence type="ECO:0000256" key="6">
    <source>
        <dbReference type="ARBA" id="ARBA00023136"/>
    </source>
</evidence>